<protein>
    <submittedName>
        <fullName evidence="6">Gamma-butyrobetaine dioxygenase protein</fullName>
    </submittedName>
</protein>
<keyword evidence="3" id="KW-0124">Carnitine biosynthesis</keyword>
<evidence type="ECO:0000259" key="5">
    <source>
        <dbReference type="Pfam" id="PF02668"/>
    </source>
</evidence>
<keyword evidence="7" id="KW-1185">Reference proteome</keyword>
<comment type="pathway">
    <text evidence="2">Amine and polyamine biosynthesis; carnitine biosynthesis.</text>
</comment>
<dbReference type="InterPro" id="IPR050411">
    <property type="entry name" value="AlphaKG_dependent_hydroxylases"/>
</dbReference>
<accession>A0A161YBM0</accession>
<dbReference type="EMBL" id="LFIW01002480">
    <property type="protein sequence ID" value="KZL69537.1"/>
    <property type="molecule type" value="Genomic_DNA"/>
</dbReference>
<feature type="domain" description="TauD/TfdA-like" evidence="5">
    <location>
        <begin position="197"/>
        <end position="394"/>
    </location>
</feature>
<dbReference type="InterPro" id="IPR003819">
    <property type="entry name" value="TauD/TfdA-like"/>
</dbReference>
<evidence type="ECO:0000256" key="3">
    <source>
        <dbReference type="ARBA" id="ARBA00022873"/>
    </source>
</evidence>
<dbReference type="Gene3D" id="3.60.130.10">
    <property type="entry name" value="Clavaminate synthase-like"/>
    <property type="match status" value="1"/>
</dbReference>
<dbReference type="GO" id="GO:0051213">
    <property type="term" value="F:dioxygenase activity"/>
    <property type="evidence" value="ECO:0007669"/>
    <property type="project" value="UniProtKB-KW"/>
</dbReference>
<keyword evidence="4" id="KW-0560">Oxidoreductase</keyword>
<gene>
    <name evidence="6" type="ORF">CI238_00729</name>
</gene>
<dbReference type="Proteomes" id="UP000076584">
    <property type="component" value="Unassembled WGS sequence"/>
</dbReference>
<dbReference type="GO" id="GO:0045329">
    <property type="term" value="P:carnitine biosynthetic process"/>
    <property type="evidence" value="ECO:0007669"/>
    <property type="project" value="UniProtKB-KW"/>
</dbReference>
<evidence type="ECO:0000313" key="6">
    <source>
        <dbReference type="EMBL" id="KZL69537.1"/>
    </source>
</evidence>
<dbReference type="InterPro" id="IPR042098">
    <property type="entry name" value="TauD-like_sf"/>
</dbReference>
<evidence type="ECO:0000256" key="4">
    <source>
        <dbReference type="ARBA" id="ARBA00023002"/>
    </source>
</evidence>
<name>A0A161YBM0_COLIC</name>
<sequence>MEKNLRPTTPSDQIHPMITGIDLSVGGTVLKVSFRNSTSSFHAQWLWDARCDKSSSRTAGQAFCQTPSTMRIREANVLRSGIATSLEITWMGDETAVFPAIWLRVLSSVVAMDPQKEASEYPFIPRGWLSQDLIVPEITFKEIMEERTDVDKSSTAKTTVLDTLLLDSEPGIIKVTNLPSVDPSSESSQKDNLLTMVLKQLFGSVFQHPRRGPDETFKIASHYHASSSQAVELPNYDTSELLLPHTDHSHYNNPVRVQGLHAVEGSTENTFINAFSVLTTLVNEDKDMYDALCKAPMIMGRKAEFYDPPLKQTTVDTAVRMMAGTLQTVNAIRWHPHLAGYLLSPFEKFESSRAAHSKFQEIMRRDSHMFRTTFKPGDLYLWDNFRILHGRERTLNTPRLAIGQTVTEQTASDVYREVKVDQLRGYVDEDWLVQTPTFLLNEMLGIISAEL</sequence>
<evidence type="ECO:0000313" key="7">
    <source>
        <dbReference type="Proteomes" id="UP000076584"/>
    </source>
</evidence>
<keyword evidence="6" id="KW-0223">Dioxygenase</keyword>
<evidence type="ECO:0000256" key="1">
    <source>
        <dbReference type="ARBA" id="ARBA00001961"/>
    </source>
</evidence>
<dbReference type="PANTHER" id="PTHR10696">
    <property type="entry name" value="GAMMA-BUTYROBETAINE HYDROXYLASE-RELATED"/>
    <property type="match status" value="1"/>
</dbReference>
<dbReference type="AlphaFoldDB" id="A0A161YBM0"/>
<reference evidence="6 7" key="1">
    <citation type="submission" date="2015-06" db="EMBL/GenBank/DDBJ databases">
        <title>Survival trade-offs in plant roots during colonization by closely related pathogenic and mutualistic fungi.</title>
        <authorList>
            <person name="Hacquard S."/>
            <person name="Kracher B."/>
            <person name="Hiruma K."/>
            <person name="Weinman A."/>
            <person name="Muench P."/>
            <person name="Garrido Oter R."/>
            <person name="Ver Loren van Themaat E."/>
            <person name="Dallerey J.-F."/>
            <person name="Damm U."/>
            <person name="Henrissat B."/>
            <person name="Lespinet O."/>
            <person name="Thon M."/>
            <person name="Kemen E."/>
            <person name="McHardy A.C."/>
            <person name="Schulze-Lefert P."/>
            <person name="O'Connell R.J."/>
        </authorList>
    </citation>
    <scope>NUCLEOTIDE SEQUENCE [LARGE SCALE GENOMIC DNA]</scope>
    <source>
        <strain evidence="6 7">MAFF 238704</strain>
    </source>
</reference>
<dbReference type="SUPFAM" id="SSF51197">
    <property type="entry name" value="Clavaminate synthase-like"/>
    <property type="match status" value="1"/>
</dbReference>
<dbReference type="Pfam" id="PF02668">
    <property type="entry name" value="TauD"/>
    <property type="match status" value="1"/>
</dbReference>
<comment type="caution">
    <text evidence="6">The sequence shown here is derived from an EMBL/GenBank/DDBJ whole genome shotgun (WGS) entry which is preliminary data.</text>
</comment>
<dbReference type="GO" id="GO:0005739">
    <property type="term" value="C:mitochondrion"/>
    <property type="evidence" value="ECO:0007669"/>
    <property type="project" value="TreeGrafter"/>
</dbReference>
<organism evidence="6 7">
    <name type="scientific">Colletotrichum incanum</name>
    <name type="common">Soybean anthracnose fungus</name>
    <dbReference type="NCBI Taxonomy" id="1573173"/>
    <lineage>
        <taxon>Eukaryota</taxon>
        <taxon>Fungi</taxon>
        <taxon>Dikarya</taxon>
        <taxon>Ascomycota</taxon>
        <taxon>Pezizomycotina</taxon>
        <taxon>Sordariomycetes</taxon>
        <taxon>Hypocreomycetidae</taxon>
        <taxon>Glomerellales</taxon>
        <taxon>Glomerellaceae</taxon>
        <taxon>Colletotrichum</taxon>
        <taxon>Colletotrichum spaethianum species complex</taxon>
    </lineage>
</organism>
<comment type="cofactor">
    <cofactor evidence="1">
        <name>L-ascorbate</name>
        <dbReference type="ChEBI" id="CHEBI:38290"/>
    </cofactor>
</comment>
<dbReference type="STRING" id="1573173.A0A161YBM0"/>
<proteinExistence type="predicted"/>
<dbReference type="PANTHER" id="PTHR10696:SF51">
    <property type="entry name" value="TRIMETHYLLYSINE DIOXYGENASE, MITOCHONDRIAL"/>
    <property type="match status" value="1"/>
</dbReference>
<evidence type="ECO:0000256" key="2">
    <source>
        <dbReference type="ARBA" id="ARBA00005022"/>
    </source>
</evidence>